<keyword evidence="1" id="KW-1133">Transmembrane helix</keyword>
<feature type="transmembrane region" description="Helical" evidence="1">
    <location>
        <begin position="164"/>
        <end position="193"/>
    </location>
</feature>
<gene>
    <name evidence="2" type="ORF">Mal64_20660</name>
</gene>
<dbReference type="EMBL" id="SJPQ01000002">
    <property type="protein sequence ID" value="TWT88582.1"/>
    <property type="molecule type" value="Genomic_DNA"/>
</dbReference>
<dbReference type="Proteomes" id="UP000315440">
    <property type="component" value="Unassembled WGS sequence"/>
</dbReference>
<accession>A0A5C5ZMB0</accession>
<organism evidence="2 3">
    <name type="scientific">Pseudobythopirellula maris</name>
    <dbReference type="NCBI Taxonomy" id="2527991"/>
    <lineage>
        <taxon>Bacteria</taxon>
        <taxon>Pseudomonadati</taxon>
        <taxon>Planctomycetota</taxon>
        <taxon>Planctomycetia</taxon>
        <taxon>Pirellulales</taxon>
        <taxon>Lacipirellulaceae</taxon>
        <taxon>Pseudobythopirellula</taxon>
    </lineage>
</organism>
<proteinExistence type="predicted"/>
<keyword evidence="1" id="KW-0472">Membrane</keyword>
<name>A0A5C5ZMB0_9BACT</name>
<sequence>MVIVDCGRALTDPKGLRMPAACVTTETPAPLSPAQELEVTLAHDRAKKIRKAAAVARFNGWTIGLFAALSAPFALFSMPGFVLTVGMAAVAYNEFAGRRRLLRFDESAPRFLGWNQVAFLGLIVVYSCWMLLAGLSAESPFAAELRDRPELREVFDSFEGFDQVYHLALVALYGTVIVMSAVFQGANACYYFAQKKRVVEYLRATPAWVLGLQRLTPGQ</sequence>
<dbReference type="AlphaFoldDB" id="A0A5C5ZMB0"/>
<reference evidence="2 3" key="1">
    <citation type="submission" date="2019-02" db="EMBL/GenBank/DDBJ databases">
        <title>Deep-cultivation of Planctomycetes and their phenomic and genomic characterization uncovers novel biology.</title>
        <authorList>
            <person name="Wiegand S."/>
            <person name="Jogler M."/>
            <person name="Boedeker C."/>
            <person name="Pinto D."/>
            <person name="Vollmers J."/>
            <person name="Rivas-Marin E."/>
            <person name="Kohn T."/>
            <person name="Peeters S.H."/>
            <person name="Heuer A."/>
            <person name="Rast P."/>
            <person name="Oberbeckmann S."/>
            <person name="Bunk B."/>
            <person name="Jeske O."/>
            <person name="Meyerdierks A."/>
            <person name="Storesund J.E."/>
            <person name="Kallscheuer N."/>
            <person name="Luecker S."/>
            <person name="Lage O.M."/>
            <person name="Pohl T."/>
            <person name="Merkel B.J."/>
            <person name="Hornburger P."/>
            <person name="Mueller R.-W."/>
            <person name="Bruemmer F."/>
            <person name="Labrenz M."/>
            <person name="Spormann A.M."/>
            <person name="Op Den Camp H."/>
            <person name="Overmann J."/>
            <person name="Amann R."/>
            <person name="Jetten M.S.M."/>
            <person name="Mascher T."/>
            <person name="Medema M.H."/>
            <person name="Devos D.P."/>
            <person name="Kaster A.-K."/>
            <person name="Ovreas L."/>
            <person name="Rohde M."/>
            <person name="Galperin M.Y."/>
            <person name="Jogler C."/>
        </authorList>
    </citation>
    <scope>NUCLEOTIDE SEQUENCE [LARGE SCALE GENOMIC DNA]</scope>
    <source>
        <strain evidence="2 3">Mal64</strain>
    </source>
</reference>
<feature type="transmembrane region" description="Helical" evidence="1">
    <location>
        <begin position="65"/>
        <end position="90"/>
    </location>
</feature>
<evidence type="ECO:0000313" key="2">
    <source>
        <dbReference type="EMBL" id="TWT88582.1"/>
    </source>
</evidence>
<evidence type="ECO:0000313" key="3">
    <source>
        <dbReference type="Proteomes" id="UP000315440"/>
    </source>
</evidence>
<evidence type="ECO:0000256" key="1">
    <source>
        <dbReference type="SAM" id="Phobius"/>
    </source>
</evidence>
<keyword evidence="1" id="KW-0812">Transmembrane</keyword>
<keyword evidence="3" id="KW-1185">Reference proteome</keyword>
<comment type="caution">
    <text evidence="2">The sequence shown here is derived from an EMBL/GenBank/DDBJ whole genome shotgun (WGS) entry which is preliminary data.</text>
</comment>
<feature type="transmembrane region" description="Helical" evidence="1">
    <location>
        <begin position="111"/>
        <end position="132"/>
    </location>
</feature>
<protein>
    <submittedName>
        <fullName evidence="2">Uncharacterized protein</fullName>
    </submittedName>
</protein>